<sequence length="374" mass="45565">METQEKTLTNREKFRRWQKTKRYHWKQNEYRKIKLYETFSDMKWLLKGFLFFASAFAVLVVSHAYSRWFQGQLEHFGVTNQEFLKLVELFFPAILLCFFTLFLLVALFDDLDDLVIKVFFWPGTVLFLAFSWLIQVDFSFTDHEKLLLNGWFAGVILYALIKIAFISIRKLLIQDVFRKLNQDFYFKVCSQEEWEQSFASFFELESRWKPYIWTIQIERQQTESKMLDFNNIKQNYLSNQGGKLKKWTLFIEVVLHRNDPITLQWEVRGFENRNHDIIFLKDETKIQNLRKWLNRSYIQKEWQRRKKINKEMLGKEFLTLNAHRIRNMPVMKKEFIESNLYNNYGHFYLAKNGYDCSARIKAKLKKDIEHENRE</sequence>
<feature type="transmembrane region" description="Helical" evidence="1">
    <location>
        <begin position="44"/>
        <end position="65"/>
    </location>
</feature>
<evidence type="ECO:0000313" key="2">
    <source>
        <dbReference type="EMBL" id="EUJ16607.1"/>
    </source>
</evidence>
<feature type="transmembrane region" description="Helical" evidence="1">
    <location>
        <begin position="86"/>
        <end position="108"/>
    </location>
</feature>
<dbReference type="EMBL" id="AOCG01000022">
    <property type="protein sequence ID" value="EUJ16607.1"/>
    <property type="molecule type" value="Genomic_DNA"/>
</dbReference>
<keyword evidence="3" id="KW-1185">Reference proteome</keyword>
<feature type="transmembrane region" description="Helical" evidence="1">
    <location>
        <begin position="146"/>
        <end position="168"/>
    </location>
</feature>
<gene>
    <name evidence="2" type="ORF">MAQA_15761</name>
</gene>
<evidence type="ECO:0000313" key="3">
    <source>
        <dbReference type="Proteomes" id="UP000019246"/>
    </source>
</evidence>
<proteinExistence type="predicted"/>
<protein>
    <submittedName>
        <fullName evidence="2">Uncharacterized protein</fullName>
    </submittedName>
</protein>
<organism evidence="2 3">
    <name type="scientific">Listeria aquatica FSL S10-1188</name>
    <dbReference type="NCBI Taxonomy" id="1265818"/>
    <lineage>
        <taxon>Bacteria</taxon>
        <taxon>Bacillati</taxon>
        <taxon>Bacillota</taxon>
        <taxon>Bacilli</taxon>
        <taxon>Bacillales</taxon>
        <taxon>Listeriaceae</taxon>
        <taxon>Listeria</taxon>
    </lineage>
</organism>
<evidence type="ECO:0000256" key="1">
    <source>
        <dbReference type="SAM" id="Phobius"/>
    </source>
</evidence>
<keyword evidence="1" id="KW-1133">Transmembrane helix</keyword>
<accession>W7ASL5</accession>
<keyword evidence="1" id="KW-0812">Transmembrane</keyword>
<dbReference type="AlphaFoldDB" id="W7ASL5"/>
<name>W7ASL5_9LIST</name>
<dbReference type="STRING" id="1265818.MAQA_15761"/>
<dbReference type="RefSeq" id="WP_036074485.1">
    <property type="nucleotide sequence ID" value="NZ_AOCG01000022.1"/>
</dbReference>
<comment type="caution">
    <text evidence="2">The sequence shown here is derived from an EMBL/GenBank/DDBJ whole genome shotgun (WGS) entry which is preliminary data.</text>
</comment>
<reference evidence="2 3" key="1">
    <citation type="journal article" date="2014" name="Int. J. Syst. Evol. Microbiol.">
        <title>Listeria floridensis sp. nov., Listeria aquatica sp. nov., Listeria cornellensis sp. nov., Listeria riparia sp. nov. and Listeria grandensis sp. nov., from agricultural and natural environments.</title>
        <authorList>
            <person name="den Bakker H.C."/>
            <person name="Warchocki S."/>
            <person name="Wright E.M."/>
            <person name="Allred A.F."/>
            <person name="Ahlstrom C."/>
            <person name="Manuel C.S."/>
            <person name="Stasiewicz M.J."/>
            <person name="Burrell A."/>
            <person name="Roof S."/>
            <person name="Strawn L."/>
            <person name="Fortes E.D."/>
            <person name="Nightingale K.K."/>
            <person name="Kephart D."/>
            <person name="Wiedmann M."/>
        </authorList>
    </citation>
    <scope>NUCLEOTIDE SEQUENCE [LARGE SCALE GENOMIC DNA]</scope>
    <source>
        <strain evidence="2 3">FSL S10-1188</strain>
    </source>
</reference>
<feature type="transmembrane region" description="Helical" evidence="1">
    <location>
        <begin position="114"/>
        <end position="134"/>
    </location>
</feature>
<dbReference type="PATRIC" id="fig|1265818.5.peg.3183"/>
<keyword evidence="1" id="KW-0472">Membrane</keyword>
<dbReference type="Proteomes" id="UP000019246">
    <property type="component" value="Unassembled WGS sequence"/>
</dbReference>